<dbReference type="Pfam" id="PF04640">
    <property type="entry name" value="PLATZ"/>
    <property type="match status" value="1"/>
</dbReference>
<gene>
    <name evidence="2" type="ORF">URODEC1_LOCUS27054</name>
</gene>
<evidence type="ECO:0000313" key="2">
    <source>
        <dbReference type="EMBL" id="CAL4931442.1"/>
    </source>
</evidence>
<dbReference type="AlphaFoldDB" id="A0ABC8XVS3"/>
<reference evidence="3" key="1">
    <citation type="submission" date="2024-06" db="EMBL/GenBank/DDBJ databases">
        <authorList>
            <person name="Ryan C."/>
        </authorList>
    </citation>
    <scope>NUCLEOTIDE SEQUENCE [LARGE SCALE GENOMIC DNA]</scope>
</reference>
<dbReference type="PANTHER" id="PTHR31065">
    <property type="entry name" value="PLATZ TRANSCRIPTION FACTOR FAMILY PROTEIN"/>
    <property type="match status" value="1"/>
</dbReference>
<accession>A0ABC8XVS3</accession>
<evidence type="ECO:0000256" key="1">
    <source>
        <dbReference type="SAM" id="MobiDB-lite"/>
    </source>
</evidence>
<dbReference type="Proteomes" id="UP001497457">
    <property type="component" value="Chromosome 15b"/>
</dbReference>
<dbReference type="EMBL" id="OZ075125">
    <property type="protein sequence ID" value="CAL4931442.1"/>
    <property type="molecule type" value="Genomic_DNA"/>
</dbReference>
<sequence>MFNFMVVSLLQDKQAMEEVPLPPLEDMPAEMSMEEEEEEEDYEREEKPEWFNVLLRTNFWEPCPEHASENRAEKCMFCLHCYNVSCPHCTHNEPGHRLLKIRRYVYRSVVLGKDMQDLDINVSRIQSYIINGQKVVHLRPMNRSKLFRPQAGTPRCKTCDCWLRTWPNLFCSLTCEGKADVSQDDFSGPEAERRYRSLQTNMLEEAPSEEPPAEAHQEDPVPPAEPQVEHVPEPAVEQGNDEPPPPAATQNRSFRRRGRKGAPSRSPFF</sequence>
<name>A0ABC8XVS3_9POAL</name>
<protein>
    <recommendedName>
        <fullName evidence="4">PLATZ transcription factor family protein</fullName>
    </recommendedName>
</protein>
<feature type="compositionally biased region" description="Basic residues" evidence="1">
    <location>
        <begin position="253"/>
        <end position="262"/>
    </location>
</feature>
<reference evidence="2 3" key="2">
    <citation type="submission" date="2024-10" db="EMBL/GenBank/DDBJ databases">
        <authorList>
            <person name="Ryan C."/>
        </authorList>
    </citation>
    <scope>NUCLEOTIDE SEQUENCE [LARGE SCALE GENOMIC DNA]</scope>
</reference>
<feature type="region of interest" description="Disordered" evidence="1">
    <location>
        <begin position="204"/>
        <end position="269"/>
    </location>
</feature>
<proteinExistence type="predicted"/>
<dbReference type="InterPro" id="IPR006734">
    <property type="entry name" value="PLATZ"/>
</dbReference>
<keyword evidence="3" id="KW-1185">Reference proteome</keyword>
<evidence type="ECO:0008006" key="4">
    <source>
        <dbReference type="Google" id="ProtNLM"/>
    </source>
</evidence>
<evidence type="ECO:0000313" key="3">
    <source>
        <dbReference type="Proteomes" id="UP001497457"/>
    </source>
</evidence>
<dbReference type="PANTHER" id="PTHR31065:SF1">
    <property type="entry name" value="OS09G0116050 PROTEIN"/>
    <property type="match status" value="1"/>
</dbReference>
<organism evidence="2 3">
    <name type="scientific">Urochloa decumbens</name>
    <dbReference type="NCBI Taxonomy" id="240449"/>
    <lineage>
        <taxon>Eukaryota</taxon>
        <taxon>Viridiplantae</taxon>
        <taxon>Streptophyta</taxon>
        <taxon>Embryophyta</taxon>
        <taxon>Tracheophyta</taxon>
        <taxon>Spermatophyta</taxon>
        <taxon>Magnoliopsida</taxon>
        <taxon>Liliopsida</taxon>
        <taxon>Poales</taxon>
        <taxon>Poaceae</taxon>
        <taxon>PACMAD clade</taxon>
        <taxon>Panicoideae</taxon>
        <taxon>Panicodae</taxon>
        <taxon>Paniceae</taxon>
        <taxon>Melinidinae</taxon>
        <taxon>Urochloa</taxon>
    </lineage>
</organism>
<feature type="compositionally biased region" description="Acidic residues" evidence="1">
    <location>
        <begin position="32"/>
        <end position="43"/>
    </location>
</feature>
<feature type="region of interest" description="Disordered" evidence="1">
    <location>
        <begin position="25"/>
        <end position="44"/>
    </location>
</feature>